<protein>
    <recommendedName>
        <fullName evidence="3">DUF3892 domain-containing protein</fullName>
    </recommendedName>
</protein>
<accession>A0A0E4HAV3</accession>
<evidence type="ECO:0000313" key="1">
    <source>
        <dbReference type="EMBL" id="CQR55265.1"/>
    </source>
</evidence>
<gene>
    <name evidence="1" type="ORF">PRIO_2862</name>
</gene>
<name>A0A0E4HAV3_9BACL</name>
<dbReference type="Pfam" id="PF13031">
    <property type="entry name" value="DUF3892"/>
    <property type="match status" value="1"/>
</dbReference>
<proteinExistence type="predicted"/>
<dbReference type="AlphaFoldDB" id="A0A0E4HAV3"/>
<dbReference type="InterPro" id="IPR024997">
    <property type="entry name" value="DUF3892"/>
</dbReference>
<dbReference type="PATRIC" id="fig|1073571.4.peg.3052"/>
<sequence>MMNSARERFIAAQRNGDGDLLSFKTSSGRVLDYQQALQEVQAGAIAGVNVFKGRDGEMYIRGDADGDPTNNLDQLPQF</sequence>
<dbReference type="Proteomes" id="UP000033163">
    <property type="component" value="Chromosome I"/>
</dbReference>
<reference evidence="2" key="1">
    <citation type="submission" date="2015-03" db="EMBL/GenBank/DDBJ databases">
        <authorList>
            <person name="Wibberg D."/>
        </authorList>
    </citation>
    <scope>NUCLEOTIDE SEQUENCE [LARGE SCALE GENOMIC DNA]</scope>
</reference>
<dbReference type="HOGENOM" id="CLU_152427_1_1_9"/>
<dbReference type="EMBL" id="LN831776">
    <property type="protein sequence ID" value="CQR55265.1"/>
    <property type="molecule type" value="Genomic_DNA"/>
</dbReference>
<dbReference type="KEGG" id="pri:PRIO_2862"/>
<evidence type="ECO:0000313" key="2">
    <source>
        <dbReference type="Proteomes" id="UP000033163"/>
    </source>
</evidence>
<organism evidence="1 2">
    <name type="scientific">Paenibacillus riograndensis SBR5</name>
    <dbReference type="NCBI Taxonomy" id="1073571"/>
    <lineage>
        <taxon>Bacteria</taxon>
        <taxon>Bacillati</taxon>
        <taxon>Bacillota</taxon>
        <taxon>Bacilli</taxon>
        <taxon>Bacillales</taxon>
        <taxon>Paenibacillaceae</taxon>
        <taxon>Paenibacillus</taxon>
        <taxon>Paenibacillus sonchi group</taxon>
    </lineage>
</organism>
<evidence type="ECO:0008006" key="3">
    <source>
        <dbReference type="Google" id="ProtNLM"/>
    </source>
</evidence>
<dbReference type="STRING" id="483937.AMQ84_06355"/>